<dbReference type="EMBL" id="CADEAL010002680">
    <property type="protein sequence ID" value="CAB1441681.1"/>
    <property type="molecule type" value="Genomic_DNA"/>
</dbReference>
<protein>
    <submittedName>
        <fullName evidence="1">Uncharacterized protein</fullName>
    </submittedName>
</protein>
<proteinExistence type="predicted"/>
<keyword evidence="2" id="KW-1185">Reference proteome</keyword>
<evidence type="ECO:0000313" key="2">
    <source>
        <dbReference type="Proteomes" id="UP001153269"/>
    </source>
</evidence>
<accession>A0A9N7V358</accession>
<name>A0A9N7V358_PLEPL</name>
<gene>
    <name evidence="1" type="ORF">PLEPLA_LOCUS29431</name>
</gene>
<dbReference type="AlphaFoldDB" id="A0A9N7V358"/>
<sequence>MAVTTESSVSKTLNKRLNCSVCSSGHFKALRTKSYFASWTAKQELGFDAALFNFALRPFFPPPPWTDVSGAPHLLYLPSPSSTLPSPPPLRPLQSAGLMEPLTAPLNLNGAG</sequence>
<reference evidence="1" key="1">
    <citation type="submission" date="2020-03" db="EMBL/GenBank/DDBJ databases">
        <authorList>
            <person name="Weist P."/>
        </authorList>
    </citation>
    <scope>NUCLEOTIDE SEQUENCE</scope>
</reference>
<evidence type="ECO:0000313" key="1">
    <source>
        <dbReference type="EMBL" id="CAB1441681.1"/>
    </source>
</evidence>
<dbReference type="Proteomes" id="UP001153269">
    <property type="component" value="Unassembled WGS sequence"/>
</dbReference>
<organism evidence="1 2">
    <name type="scientific">Pleuronectes platessa</name>
    <name type="common">European plaice</name>
    <dbReference type="NCBI Taxonomy" id="8262"/>
    <lineage>
        <taxon>Eukaryota</taxon>
        <taxon>Metazoa</taxon>
        <taxon>Chordata</taxon>
        <taxon>Craniata</taxon>
        <taxon>Vertebrata</taxon>
        <taxon>Euteleostomi</taxon>
        <taxon>Actinopterygii</taxon>
        <taxon>Neopterygii</taxon>
        <taxon>Teleostei</taxon>
        <taxon>Neoteleostei</taxon>
        <taxon>Acanthomorphata</taxon>
        <taxon>Carangaria</taxon>
        <taxon>Pleuronectiformes</taxon>
        <taxon>Pleuronectoidei</taxon>
        <taxon>Pleuronectidae</taxon>
        <taxon>Pleuronectes</taxon>
    </lineage>
</organism>
<comment type="caution">
    <text evidence="1">The sequence shown here is derived from an EMBL/GenBank/DDBJ whole genome shotgun (WGS) entry which is preliminary data.</text>
</comment>